<evidence type="ECO:0000313" key="2">
    <source>
        <dbReference type="EMBL" id="OXL15868.1"/>
    </source>
</evidence>
<protein>
    <submittedName>
        <fullName evidence="2">Uncharacterized protein</fullName>
    </submittedName>
</protein>
<sequence length="109" mass="11800">MGLFVAQWQGFSHSVSHGLAVTQHSASDGVANEHQVDGAKHHHRHDGNESDGKHHCAAYDSQTLSMAMPTAPMTLSVIDKTNAAINSYLTYQASIEAYRPFDVRGPPNS</sequence>
<accession>A0A229FWB8</accession>
<keyword evidence="3" id="KW-1185">Reference proteome</keyword>
<feature type="region of interest" description="Disordered" evidence="1">
    <location>
        <begin position="24"/>
        <end position="55"/>
    </location>
</feature>
<comment type="caution">
    <text evidence="2">The sequence shown here is derived from an EMBL/GenBank/DDBJ whole genome shotgun (WGS) entry which is preliminary data.</text>
</comment>
<evidence type="ECO:0000313" key="3">
    <source>
        <dbReference type="Proteomes" id="UP000215188"/>
    </source>
</evidence>
<organism evidence="2 3">
    <name type="scientific">Polynucleobacter cosmopolitanus</name>
    <dbReference type="NCBI Taxonomy" id="351345"/>
    <lineage>
        <taxon>Bacteria</taxon>
        <taxon>Pseudomonadati</taxon>
        <taxon>Pseudomonadota</taxon>
        <taxon>Betaproteobacteria</taxon>
        <taxon>Burkholderiales</taxon>
        <taxon>Burkholderiaceae</taxon>
        <taxon>Polynucleobacter</taxon>
    </lineage>
</organism>
<dbReference type="AlphaFoldDB" id="A0A229FWB8"/>
<evidence type="ECO:0000256" key="1">
    <source>
        <dbReference type="SAM" id="MobiDB-lite"/>
    </source>
</evidence>
<name>A0A229FWB8_9BURK</name>
<gene>
    <name evidence="2" type="ORF">AOC33_01865</name>
</gene>
<reference evidence="2 3" key="1">
    <citation type="submission" date="2017-06" db="EMBL/GenBank/DDBJ databases">
        <title>Reclassification of a Polynucleobacter cosmopolitanus strain isolated from tropical Lake Victoria as Polynucleobacter victoriensis comb. nov.</title>
        <authorList>
            <person name="Hahn M.W."/>
        </authorList>
    </citation>
    <scope>NUCLEOTIDE SEQUENCE [LARGE SCALE GENOMIC DNA]</scope>
    <source>
        <strain evidence="2 3">MWH-MoIso2</strain>
    </source>
</reference>
<dbReference type="EMBL" id="NJGG01000001">
    <property type="protein sequence ID" value="OXL15868.1"/>
    <property type="molecule type" value="Genomic_DNA"/>
</dbReference>
<proteinExistence type="predicted"/>
<dbReference type="Proteomes" id="UP000215188">
    <property type="component" value="Unassembled WGS sequence"/>
</dbReference>